<dbReference type="EMBL" id="JAFEKC020000001">
    <property type="protein sequence ID" value="KAK0516878.1"/>
    <property type="molecule type" value="Genomic_DNA"/>
</dbReference>
<dbReference type="Proteomes" id="UP001166286">
    <property type="component" value="Unassembled WGS sequence"/>
</dbReference>
<dbReference type="SUPFAM" id="SSF143990">
    <property type="entry name" value="YbiA-like"/>
    <property type="match status" value="1"/>
</dbReference>
<dbReference type="InterPro" id="IPR037238">
    <property type="entry name" value="YbiA-like_sf"/>
</dbReference>
<comment type="caution">
    <text evidence="3">The sequence shown here is derived from an EMBL/GenBank/DDBJ whole genome shotgun (WGS) entry which is preliminary data.</text>
</comment>
<feature type="domain" description="NADAR" evidence="2">
    <location>
        <begin position="39"/>
        <end position="197"/>
    </location>
</feature>
<accession>A0AA39RB28</accession>
<keyword evidence="4" id="KW-1185">Reference proteome</keyword>
<name>A0AA39RB28_9LECA</name>
<dbReference type="AlphaFoldDB" id="A0AA39RB28"/>
<evidence type="ECO:0000256" key="1">
    <source>
        <dbReference type="SAM" id="MobiDB-lite"/>
    </source>
</evidence>
<dbReference type="InterPro" id="IPR012816">
    <property type="entry name" value="NADAR"/>
</dbReference>
<reference evidence="3" key="1">
    <citation type="submission" date="2023-03" db="EMBL/GenBank/DDBJ databases">
        <title>Complete genome of Cladonia borealis.</title>
        <authorList>
            <person name="Park H."/>
        </authorList>
    </citation>
    <scope>NUCLEOTIDE SEQUENCE</scope>
    <source>
        <strain evidence="3">ANT050790</strain>
    </source>
</reference>
<dbReference type="Gene3D" id="1.10.357.40">
    <property type="entry name" value="YbiA-like"/>
    <property type="match status" value="1"/>
</dbReference>
<dbReference type="NCBIfam" id="TIGR02464">
    <property type="entry name" value="ribofla_fusion"/>
    <property type="match status" value="1"/>
</dbReference>
<evidence type="ECO:0000313" key="3">
    <source>
        <dbReference type="EMBL" id="KAK0516878.1"/>
    </source>
</evidence>
<feature type="region of interest" description="Disordered" evidence="1">
    <location>
        <begin position="1"/>
        <end position="22"/>
    </location>
</feature>
<dbReference type="CDD" id="cd15457">
    <property type="entry name" value="NADAR"/>
    <property type="match status" value="1"/>
</dbReference>
<evidence type="ECO:0000313" key="4">
    <source>
        <dbReference type="Proteomes" id="UP001166286"/>
    </source>
</evidence>
<organism evidence="3 4">
    <name type="scientific">Cladonia borealis</name>
    <dbReference type="NCBI Taxonomy" id="184061"/>
    <lineage>
        <taxon>Eukaryota</taxon>
        <taxon>Fungi</taxon>
        <taxon>Dikarya</taxon>
        <taxon>Ascomycota</taxon>
        <taxon>Pezizomycotina</taxon>
        <taxon>Lecanoromycetes</taxon>
        <taxon>OSLEUM clade</taxon>
        <taxon>Lecanoromycetidae</taxon>
        <taxon>Lecanorales</taxon>
        <taxon>Lecanorineae</taxon>
        <taxon>Cladoniaceae</taxon>
        <taxon>Cladonia</taxon>
    </lineage>
</organism>
<sequence length="199" mass="22736">MPEGPRWVGDNKPNLPPELQHAQDLPPLVTDKYVFFFGYEGPQPEVCLQQWYPSPFHDPDSTHEETGKPLEFHTSEQYMMYFKALLMGDDEIAAKILATKGPAEAKALGREVKNFDQQVWDANGDGVVERANLLKFSQNQRLKEVLLGTGNREIVETSPNDRTWGIGFDTEHALDNVDKWGEDKLGKVLMRVRDQLRHM</sequence>
<dbReference type="Pfam" id="PF08719">
    <property type="entry name" value="NADAR"/>
    <property type="match status" value="1"/>
</dbReference>
<protein>
    <recommendedName>
        <fullName evidence="2">NADAR domain-containing protein</fullName>
    </recommendedName>
</protein>
<proteinExistence type="predicted"/>
<gene>
    <name evidence="3" type="ORF">JMJ35_000033</name>
</gene>
<evidence type="ECO:0000259" key="2">
    <source>
        <dbReference type="Pfam" id="PF08719"/>
    </source>
</evidence>